<keyword evidence="2" id="KW-0479">Metal-binding</keyword>
<dbReference type="GO" id="GO:0016832">
    <property type="term" value="F:aldehyde-lyase activity"/>
    <property type="evidence" value="ECO:0007669"/>
    <property type="project" value="TreeGrafter"/>
</dbReference>
<keyword evidence="3 5" id="KW-0456">Lyase</keyword>
<evidence type="ECO:0000256" key="2">
    <source>
        <dbReference type="ARBA" id="ARBA00022723"/>
    </source>
</evidence>
<dbReference type="SUPFAM" id="SSF51621">
    <property type="entry name" value="Phosphoenolpyruvate/pyruvate domain"/>
    <property type="match status" value="1"/>
</dbReference>
<dbReference type="InterPro" id="IPR050251">
    <property type="entry name" value="HpcH-HpaI_aldolase"/>
</dbReference>
<dbReference type="InterPro" id="IPR040442">
    <property type="entry name" value="Pyrv_kinase-like_dom_sf"/>
</dbReference>
<dbReference type="InterPro" id="IPR005000">
    <property type="entry name" value="Aldolase/citrate-lyase_domain"/>
</dbReference>
<evidence type="ECO:0000256" key="1">
    <source>
        <dbReference type="ARBA" id="ARBA00005568"/>
    </source>
</evidence>
<evidence type="ECO:0000256" key="3">
    <source>
        <dbReference type="ARBA" id="ARBA00023239"/>
    </source>
</evidence>
<dbReference type="PANTHER" id="PTHR30502">
    <property type="entry name" value="2-KETO-3-DEOXY-L-RHAMNONATE ALDOLASE"/>
    <property type="match status" value="1"/>
</dbReference>
<dbReference type="Pfam" id="PF03328">
    <property type="entry name" value="HpcH_HpaI"/>
    <property type="match status" value="1"/>
</dbReference>
<comment type="caution">
    <text evidence="5">The sequence shown here is derived from an EMBL/GenBank/DDBJ whole genome shotgun (WGS) entry which is preliminary data.</text>
</comment>
<sequence>MMTLSLKDKLAQDAEVYGIFNSIPNPLVIEIIAASGYDFVIIDTEHSAINDETLEHLIRAAEAAQITPIVRVTQVIDRDIIKVLDMGARGIIIPHVKDKATVEHIVELSRYYPQGMRSLNGGRMAKFDEIPLTDYMANANDKIIVMAMIEDQEGISAIEEIVQVEGLDMIIEGAADLSQSFGMPWETSSEVVQSALRYMHDVTSDYNKHFCALPRNKEQKDIWAQRGVNTFVLGDDRGKLYRNLKSELTSFKGGAERDTNIRQN</sequence>
<evidence type="ECO:0000313" key="6">
    <source>
        <dbReference type="Proteomes" id="UP001152422"/>
    </source>
</evidence>
<keyword evidence="6" id="KW-1185">Reference proteome</keyword>
<dbReference type="Gene3D" id="3.20.20.60">
    <property type="entry name" value="Phosphoenolpyruvate-binding domains"/>
    <property type="match status" value="1"/>
</dbReference>
<protein>
    <submittedName>
        <fullName evidence="5">HpcH/HpaI aldolase/citrate lyase family protein</fullName>
    </submittedName>
</protein>
<dbReference type="GO" id="GO:0046872">
    <property type="term" value="F:metal ion binding"/>
    <property type="evidence" value="ECO:0007669"/>
    <property type="project" value="UniProtKB-KW"/>
</dbReference>
<evidence type="ECO:0000313" key="5">
    <source>
        <dbReference type="EMBL" id="MDG0846930.1"/>
    </source>
</evidence>
<dbReference type="EMBL" id="JAMBQA010000007">
    <property type="protein sequence ID" value="MDG0846930.1"/>
    <property type="molecule type" value="Genomic_DNA"/>
</dbReference>
<gene>
    <name evidence="5" type="ORF">M4L89_11905</name>
</gene>
<dbReference type="Proteomes" id="UP001152422">
    <property type="component" value="Unassembled WGS sequence"/>
</dbReference>
<reference evidence="5" key="1">
    <citation type="submission" date="2022-05" db="EMBL/GenBank/DDBJ databases">
        <title>Comparative genomics of Staphylococcus equorum isolates.</title>
        <authorList>
            <person name="Luelf R.H."/>
        </authorList>
    </citation>
    <scope>NUCLEOTIDE SEQUENCE</scope>
    <source>
        <strain evidence="5">TMW 2.2497</strain>
    </source>
</reference>
<accession>A0A9X4L527</accession>
<dbReference type="AlphaFoldDB" id="A0A9X4L527"/>
<dbReference type="PANTHER" id="PTHR30502:SF0">
    <property type="entry name" value="PHOSPHOENOLPYRUVATE CARBOXYLASE FAMILY PROTEIN"/>
    <property type="match status" value="1"/>
</dbReference>
<feature type="domain" description="HpcH/HpaI aldolase/citrate lyase" evidence="4">
    <location>
        <begin position="18"/>
        <end position="197"/>
    </location>
</feature>
<dbReference type="InterPro" id="IPR015813">
    <property type="entry name" value="Pyrv/PenolPyrv_kinase-like_dom"/>
</dbReference>
<comment type="similarity">
    <text evidence="1">Belongs to the HpcH/HpaI aldolase family.</text>
</comment>
<dbReference type="GO" id="GO:0005737">
    <property type="term" value="C:cytoplasm"/>
    <property type="evidence" value="ECO:0007669"/>
    <property type="project" value="TreeGrafter"/>
</dbReference>
<dbReference type="RefSeq" id="WP_277583496.1">
    <property type="nucleotide sequence ID" value="NZ_JAMBPY010000007.1"/>
</dbReference>
<name>A0A9X4L527_9STAP</name>
<proteinExistence type="inferred from homology"/>
<organism evidence="5 6">
    <name type="scientific">Staphylococcus equorum</name>
    <dbReference type="NCBI Taxonomy" id="246432"/>
    <lineage>
        <taxon>Bacteria</taxon>
        <taxon>Bacillati</taxon>
        <taxon>Bacillota</taxon>
        <taxon>Bacilli</taxon>
        <taxon>Bacillales</taxon>
        <taxon>Staphylococcaceae</taxon>
        <taxon>Staphylococcus</taxon>
    </lineage>
</organism>
<evidence type="ECO:0000259" key="4">
    <source>
        <dbReference type="Pfam" id="PF03328"/>
    </source>
</evidence>